<feature type="non-terminal residue" evidence="2">
    <location>
        <position position="1"/>
    </location>
</feature>
<feature type="region of interest" description="Disordered" evidence="1">
    <location>
        <begin position="116"/>
        <end position="137"/>
    </location>
</feature>
<evidence type="ECO:0000313" key="2">
    <source>
        <dbReference type="EMBL" id="CAI2196168.1"/>
    </source>
</evidence>
<evidence type="ECO:0000256" key="1">
    <source>
        <dbReference type="SAM" id="MobiDB-lite"/>
    </source>
</evidence>
<dbReference type="SUPFAM" id="SSF52540">
    <property type="entry name" value="P-loop containing nucleoside triphosphate hydrolases"/>
    <property type="match status" value="1"/>
</dbReference>
<name>A0A9W4TA88_9GLOM</name>
<dbReference type="OrthoDB" id="158739at2759"/>
<gene>
    <name evidence="2" type="ORF">FWILDA_LOCUS17443</name>
</gene>
<keyword evidence="3" id="KW-1185">Reference proteome</keyword>
<protein>
    <submittedName>
        <fullName evidence="2">16280_t:CDS:1</fullName>
    </submittedName>
</protein>
<comment type="caution">
    <text evidence="2">The sequence shown here is derived from an EMBL/GenBank/DDBJ whole genome shotgun (WGS) entry which is preliminary data.</text>
</comment>
<accession>A0A9W4TA88</accession>
<organism evidence="2 3">
    <name type="scientific">Funneliformis geosporum</name>
    <dbReference type="NCBI Taxonomy" id="1117311"/>
    <lineage>
        <taxon>Eukaryota</taxon>
        <taxon>Fungi</taxon>
        <taxon>Fungi incertae sedis</taxon>
        <taxon>Mucoromycota</taxon>
        <taxon>Glomeromycotina</taxon>
        <taxon>Glomeromycetes</taxon>
        <taxon>Glomerales</taxon>
        <taxon>Glomeraceae</taxon>
        <taxon>Funneliformis</taxon>
    </lineage>
</organism>
<evidence type="ECO:0000313" key="3">
    <source>
        <dbReference type="Proteomes" id="UP001153678"/>
    </source>
</evidence>
<dbReference type="Proteomes" id="UP001153678">
    <property type="component" value="Unassembled WGS sequence"/>
</dbReference>
<dbReference type="InterPro" id="IPR027417">
    <property type="entry name" value="P-loop_NTPase"/>
</dbReference>
<sequence length="424" mass="48230">PSPFWVQTKTKENSLPARSDLEIMVFCIVLGDNTETAFPITLPIDKKQVSISDENVERMKILNTKPSSDIKIEELGGNVMSSRKKIQFYFPEDSVDEPIYIIIVWLQLPATTGKRRLEEDKEGGSRKRGKSDYPLESKEGHDSLISISGNRLDEIIKFVEMNRVGLLRSPPSSGKTTLGQTLQDYFSNCGSFYISLAGLGSRKQITEEYFENFWRNEVGCSWTEISDNTGTIYVFIDEIQVICGNRADYFWAEGELKDLTRFYVRMRVLGGNPLFKIPQKIADAIFSLTGGHVGLCRFILDLLYTHYKDKSNYFLAEKNDEALIIGMLRYLASPSLTINVMKGSRAFYWIDNWNPTEEEAKFIQNVLLNNQASRSFPVDFSTDSVAKNFVRIGLFVTDSGQVQFTAPIFRVVMSHHLFTSPLIK</sequence>
<feature type="non-terminal residue" evidence="2">
    <location>
        <position position="424"/>
    </location>
</feature>
<dbReference type="AlphaFoldDB" id="A0A9W4TA88"/>
<proteinExistence type="predicted"/>
<dbReference type="EMBL" id="CAMKVN010013770">
    <property type="protein sequence ID" value="CAI2196168.1"/>
    <property type="molecule type" value="Genomic_DNA"/>
</dbReference>
<reference evidence="2" key="1">
    <citation type="submission" date="2022-08" db="EMBL/GenBank/DDBJ databases">
        <authorList>
            <person name="Kallberg Y."/>
            <person name="Tangrot J."/>
            <person name="Rosling A."/>
        </authorList>
    </citation>
    <scope>NUCLEOTIDE SEQUENCE</scope>
    <source>
        <strain evidence="2">Wild A</strain>
    </source>
</reference>